<feature type="binding site" evidence="1">
    <location>
        <position position="71"/>
    </location>
    <ligand>
        <name>Mg(2+)</name>
        <dbReference type="ChEBI" id="CHEBI:18420"/>
        <label>2</label>
    </ligand>
</feature>
<dbReference type="InterPro" id="IPR006283">
    <property type="entry name" value="ThiL-like"/>
</dbReference>
<comment type="similarity">
    <text evidence="1">Belongs to the thiamine-monophosphate kinase family.</text>
</comment>
<feature type="binding site" evidence="1">
    <location>
        <position position="236"/>
    </location>
    <ligand>
        <name>ATP</name>
        <dbReference type="ChEBI" id="CHEBI:30616"/>
    </ligand>
</feature>
<dbReference type="NCBIfam" id="NF004351">
    <property type="entry name" value="PRK05731.1-4"/>
    <property type="match status" value="1"/>
</dbReference>
<keyword evidence="1 4" id="KW-0418">Kinase</keyword>
<comment type="catalytic activity">
    <reaction evidence="1">
        <text>thiamine phosphate + ATP = thiamine diphosphate + ADP</text>
        <dbReference type="Rhea" id="RHEA:15913"/>
        <dbReference type="ChEBI" id="CHEBI:30616"/>
        <dbReference type="ChEBI" id="CHEBI:37575"/>
        <dbReference type="ChEBI" id="CHEBI:58937"/>
        <dbReference type="ChEBI" id="CHEBI:456216"/>
        <dbReference type="EC" id="2.7.4.16"/>
    </reaction>
</comment>
<feature type="binding site" evidence="1">
    <location>
        <position position="100"/>
    </location>
    <ligand>
        <name>Mg(2+)</name>
        <dbReference type="ChEBI" id="CHEBI:18420"/>
        <label>4</label>
    </ligand>
</feature>
<dbReference type="GO" id="GO:0009229">
    <property type="term" value="P:thiamine diphosphate biosynthetic process"/>
    <property type="evidence" value="ECO:0007669"/>
    <property type="project" value="UniProtKB-UniRule"/>
</dbReference>
<dbReference type="Pfam" id="PF02769">
    <property type="entry name" value="AIRS_C"/>
    <property type="match status" value="1"/>
</dbReference>
<feature type="binding site" evidence="1">
    <location>
        <position position="55"/>
    </location>
    <ligand>
        <name>Mg(2+)</name>
        <dbReference type="ChEBI" id="CHEBI:18420"/>
        <label>4</label>
    </ligand>
</feature>
<dbReference type="EC" id="2.7.4.16" evidence="1"/>
<dbReference type="PANTHER" id="PTHR30270">
    <property type="entry name" value="THIAMINE-MONOPHOSPHATE KINASE"/>
    <property type="match status" value="1"/>
</dbReference>
<dbReference type="STRING" id="402596.SAMN04489844_4395"/>
<dbReference type="GO" id="GO:0009030">
    <property type="term" value="F:thiamine-phosphate kinase activity"/>
    <property type="evidence" value="ECO:0007669"/>
    <property type="project" value="UniProtKB-UniRule"/>
</dbReference>
<feature type="binding site" evidence="1">
    <location>
        <position position="69"/>
    </location>
    <ligand>
        <name>Mg(2+)</name>
        <dbReference type="ChEBI" id="CHEBI:18420"/>
        <label>4</label>
    </ligand>
</feature>
<gene>
    <name evidence="1" type="primary">thiL</name>
    <name evidence="4" type="ORF">SAMN04489844_4395</name>
</gene>
<feature type="binding site" evidence="1">
    <location>
        <position position="330"/>
    </location>
    <ligand>
        <name>substrate</name>
    </ligand>
</feature>
<keyword evidence="1" id="KW-0547">Nucleotide-binding</keyword>
<keyword evidence="1" id="KW-0067">ATP-binding</keyword>
<dbReference type="CDD" id="cd02194">
    <property type="entry name" value="ThiL"/>
    <property type="match status" value="1"/>
</dbReference>
<feature type="domain" description="PurM-like N-terminal" evidence="2">
    <location>
        <begin position="53"/>
        <end position="164"/>
    </location>
</feature>
<dbReference type="Pfam" id="PF00586">
    <property type="entry name" value="AIRS"/>
    <property type="match status" value="1"/>
</dbReference>
<dbReference type="NCBIfam" id="TIGR01379">
    <property type="entry name" value="thiL"/>
    <property type="match status" value="1"/>
</dbReference>
<feature type="binding site" evidence="1">
    <location>
        <position position="71"/>
    </location>
    <ligand>
        <name>Mg(2+)</name>
        <dbReference type="ChEBI" id="CHEBI:18420"/>
        <label>1</label>
    </ligand>
</feature>
<evidence type="ECO:0000259" key="2">
    <source>
        <dbReference type="Pfam" id="PF00586"/>
    </source>
</evidence>
<dbReference type="UniPathway" id="UPA00060">
    <property type="reaction ID" value="UER00142"/>
</dbReference>
<dbReference type="Proteomes" id="UP000198742">
    <property type="component" value="Unassembled WGS sequence"/>
</dbReference>
<keyword evidence="1" id="KW-0479">Metal-binding</keyword>
<dbReference type="GO" id="GO:0000287">
    <property type="term" value="F:magnesium ion binding"/>
    <property type="evidence" value="ECO:0007669"/>
    <property type="project" value="UniProtKB-UniRule"/>
</dbReference>
<feature type="binding site" evidence="1">
    <location>
        <position position="172"/>
    </location>
    <ligand>
        <name>ATP</name>
        <dbReference type="ChEBI" id="CHEBI:30616"/>
    </ligand>
</feature>
<keyword evidence="1" id="KW-0460">Magnesium</keyword>
<feature type="binding site" evidence="1">
    <location>
        <position position="55"/>
    </location>
    <ligand>
        <name>Mg(2+)</name>
        <dbReference type="ChEBI" id="CHEBI:18420"/>
        <label>3</label>
    </ligand>
</feature>
<feature type="binding site" evidence="1">
    <location>
        <begin position="147"/>
        <end position="148"/>
    </location>
    <ligand>
        <name>ATP</name>
        <dbReference type="ChEBI" id="CHEBI:30616"/>
    </ligand>
</feature>
<sequence>MTVVTGPVWWDGDMALDPDATLGEAGEFGLISQLVAQFGEALADDEHVLVGPGDDAAVLRIRHGHVVVSTDMVVEGRHFRRDWASAEDVGHRAAAQNLSDINAMGGTARHLTIGLAAPADLPVQWALDFARGFAAECATVGATVVGGDTTRADEIVIAVTVLGQCTVSPVLRSGARPGDVLALTGRQGWAAGGLAVLGRGFRSPRVLVEAYRRPEPPYAAGKEAAEAGATSLIDVSDGLLAEAAHLAEASGVAIDVRTGAFEVPEPLVAVGAALGADPMQFILAGGDDHALLATFPDTGSVPAGWQVVGDVREGEGVTVDGGAYDGPTGWTHF</sequence>
<dbReference type="PIRSF" id="PIRSF005303">
    <property type="entry name" value="Thiam_monoph_kin"/>
    <property type="match status" value="1"/>
</dbReference>
<evidence type="ECO:0000259" key="3">
    <source>
        <dbReference type="Pfam" id="PF02769"/>
    </source>
</evidence>
<feature type="binding site" evidence="1">
    <location>
        <position position="100"/>
    </location>
    <ligand>
        <name>Mg(2+)</name>
        <dbReference type="ChEBI" id="CHEBI:18420"/>
        <label>2</label>
    </ligand>
</feature>
<dbReference type="GO" id="GO:0009228">
    <property type="term" value="P:thiamine biosynthetic process"/>
    <property type="evidence" value="ECO:0007669"/>
    <property type="project" value="UniProtKB-KW"/>
</dbReference>
<proteinExistence type="inferred from homology"/>
<dbReference type="SUPFAM" id="SSF56042">
    <property type="entry name" value="PurM C-terminal domain-like"/>
    <property type="match status" value="1"/>
</dbReference>
<dbReference type="Gene3D" id="3.90.650.10">
    <property type="entry name" value="PurM-like C-terminal domain"/>
    <property type="match status" value="1"/>
</dbReference>
<dbReference type="GO" id="GO:0005524">
    <property type="term" value="F:ATP binding"/>
    <property type="evidence" value="ECO:0007669"/>
    <property type="project" value="UniProtKB-UniRule"/>
</dbReference>
<dbReference type="InterPro" id="IPR016188">
    <property type="entry name" value="PurM-like_N"/>
</dbReference>
<dbReference type="HAMAP" id="MF_02128">
    <property type="entry name" value="TMP_kinase"/>
    <property type="match status" value="1"/>
</dbReference>
<feature type="domain" description="PurM-like C-terminal" evidence="3">
    <location>
        <begin position="176"/>
        <end position="318"/>
    </location>
</feature>
<keyword evidence="5" id="KW-1185">Reference proteome</keyword>
<name>A0A1H5AMG6_9ACTN</name>
<comment type="pathway">
    <text evidence="1">Cofactor biosynthesis; thiamine diphosphate biosynthesis; thiamine diphosphate from thiamine phosphate: step 1/1.</text>
</comment>
<dbReference type="EMBL" id="FNRT01000002">
    <property type="protein sequence ID" value="SED42894.1"/>
    <property type="molecule type" value="Genomic_DNA"/>
</dbReference>
<evidence type="ECO:0000256" key="1">
    <source>
        <dbReference type="HAMAP-Rule" id="MF_02128"/>
    </source>
</evidence>
<protein>
    <recommendedName>
        <fullName evidence="1">Thiamine-monophosphate kinase</fullName>
        <shortName evidence="1">TMP kinase</shortName>
        <shortName evidence="1">Thiamine-phosphate kinase</shortName>
        <ecNumber evidence="1">2.7.4.16</ecNumber>
    </recommendedName>
</protein>
<reference evidence="5" key="1">
    <citation type="submission" date="2016-10" db="EMBL/GenBank/DDBJ databases">
        <authorList>
            <person name="Varghese N."/>
            <person name="Submissions S."/>
        </authorList>
    </citation>
    <scope>NUCLEOTIDE SEQUENCE [LARGE SCALE GENOMIC DNA]</scope>
    <source>
        <strain evidence="5">DSM 22017</strain>
    </source>
</reference>
<feature type="binding site" evidence="1">
    <location>
        <position position="78"/>
    </location>
    <ligand>
        <name>substrate</name>
    </ligand>
</feature>
<organism evidence="4 5">
    <name type="scientific">Nocardioides exalbidus</name>
    <dbReference type="NCBI Taxonomy" id="402596"/>
    <lineage>
        <taxon>Bacteria</taxon>
        <taxon>Bacillati</taxon>
        <taxon>Actinomycetota</taxon>
        <taxon>Actinomycetes</taxon>
        <taxon>Propionibacteriales</taxon>
        <taxon>Nocardioidaceae</taxon>
        <taxon>Nocardioides</taxon>
    </lineage>
</organism>
<feature type="binding site" evidence="1">
    <location>
        <position position="237"/>
    </location>
    <ligand>
        <name>Mg(2+)</name>
        <dbReference type="ChEBI" id="CHEBI:18420"/>
        <label>5</label>
    </ligand>
</feature>
<dbReference type="InterPro" id="IPR010918">
    <property type="entry name" value="PurM-like_C_dom"/>
</dbReference>
<dbReference type="InterPro" id="IPR036676">
    <property type="entry name" value="PurM-like_C_sf"/>
</dbReference>
<feature type="binding site" evidence="1">
    <location>
        <position position="234"/>
    </location>
    <ligand>
        <name>Mg(2+)</name>
        <dbReference type="ChEBI" id="CHEBI:18420"/>
        <label>3</label>
    </ligand>
</feature>
<feature type="binding site" evidence="1">
    <location>
        <position position="100"/>
    </location>
    <ligand>
        <name>Mg(2+)</name>
        <dbReference type="ChEBI" id="CHEBI:18420"/>
        <label>3</label>
    </ligand>
</feature>
<feature type="binding site" evidence="1">
    <location>
        <position position="148"/>
    </location>
    <ligand>
        <name>Mg(2+)</name>
        <dbReference type="ChEBI" id="CHEBI:18420"/>
        <label>1</label>
    </ligand>
</feature>
<dbReference type="Gene3D" id="3.30.1330.10">
    <property type="entry name" value="PurM-like, N-terminal domain"/>
    <property type="match status" value="1"/>
</dbReference>
<comment type="function">
    <text evidence="1">Catalyzes the ATP-dependent phosphorylation of thiamine-monophosphate (TMP) to form thiamine-pyrophosphate (TPP), the active form of vitamin B1.</text>
</comment>
<dbReference type="SUPFAM" id="SSF55326">
    <property type="entry name" value="PurM N-terminal domain-like"/>
    <property type="match status" value="1"/>
</dbReference>
<evidence type="ECO:0000313" key="5">
    <source>
        <dbReference type="Proteomes" id="UP000198742"/>
    </source>
</evidence>
<evidence type="ECO:0000313" key="4">
    <source>
        <dbReference type="EMBL" id="SED42894.1"/>
    </source>
</evidence>
<keyword evidence="1" id="KW-0784">Thiamine biosynthesis</keyword>
<comment type="miscellaneous">
    <text evidence="1">Reaction mechanism of ThiL seems to utilize a direct, inline transfer of the gamma-phosphate of ATP to TMP rather than a phosphorylated enzyme intermediate.</text>
</comment>
<comment type="caution">
    <text evidence="1">Lacks conserved residue(s) required for the propagation of feature annotation.</text>
</comment>
<dbReference type="InterPro" id="IPR036921">
    <property type="entry name" value="PurM-like_N_sf"/>
</dbReference>
<dbReference type="PANTHER" id="PTHR30270:SF0">
    <property type="entry name" value="THIAMINE-MONOPHOSPHATE KINASE"/>
    <property type="match status" value="1"/>
</dbReference>
<keyword evidence="1" id="KW-0808">Transferase</keyword>
<feature type="binding site" evidence="1">
    <location>
        <position position="287"/>
    </location>
    <ligand>
        <name>substrate</name>
    </ligand>
</feature>
<feature type="binding site" evidence="1">
    <location>
        <position position="70"/>
    </location>
    <ligand>
        <name>Mg(2+)</name>
        <dbReference type="ChEBI" id="CHEBI:18420"/>
        <label>1</label>
    </ligand>
</feature>
<accession>A0A1H5AMG6</accession>
<dbReference type="AlphaFoldDB" id="A0A1H5AMG6"/>